<feature type="transmembrane region" description="Helical" evidence="2">
    <location>
        <begin position="73"/>
        <end position="93"/>
    </location>
</feature>
<accession>A0A328B8S5</accession>
<dbReference type="Gene3D" id="3.60.15.10">
    <property type="entry name" value="Ribonuclease Z/Hydroxyacylglutathione hydrolase-like"/>
    <property type="match status" value="1"/>
</dbReference>
<dbReference type="RefSeq" id="WP_111277778.1">
    <property type="nucleotide sequence ID" value="NZ_QFYS01000010.1"/>
</dbReference>
<evidence type="ECO:0000256" key="2">
    <source>
        <dbReference type="SAM" id="Phobius"/>
    </source>
</evidence>
<feature type="transmembrane region" description="Helical" evidence="2">
    <location>
        <begin position="134"/>
        <end position="155"/>
    </location>
</feature>
<dbReference type="OrthoDB" id="9803916at2"/>
<gene>
    <name evidence="4" type="ORF">DJ019_18370</name>
</gene>
<reference evidence="4 5" key="1">
    <citation type="submission" date="2018-05" db="EMBL/GenBank/DDBJ databases">
        <authorList>
            <person name="Lanie J.A."/>
            <person name="Ng W.-L."/>
            <person name="Kazmierczak K.M."/>
            <person name="Andrzejewski T.M."/>
            <person name="Davidsen T.M."/>
            <person name="Wayne K.J."/>
            <person name="Tettelin H."/>
            <person name="Glass J.I."/>
            <person name="Rusch D."/>
            <person name="Podicherti R."/>
            <person name="Tsui H.-C.T."/>
            <person name="Winkler M.E."/>
        </authorList>
    </citation>
    <scope>NUCLEOTIDE SEQUENCE [LARGE SCALE GENOMIC DNA]</scope>
    <source>
        <strain evidence="4 5">BUT-10</strain>
    </source>
</reference>
<dbReference type="Pfam" id="PF12706">
    <property type="entry name" value="Lactamase_B_2"/>
    <property type="match status" value="1"/>
</dbReference>
<dbReference type="PANTHER" id="PTHR46018">
    <property type="entry name" value="ZINC PHOSPHODIESTERASE ELAC PROTEIN 1"/>
    <property type="match status" value="1"/>
</dbReference>
<proteinExistence type="predicted"/>
<dbReference type="InterPro" id="IPR036866">
    <property type="entry name" value="RibonucZ/Hydroxyglut_hydro"/>
</dbReference>
<organism evidence="4 5">
    <name type="scientific">Phenylobacterium kunshanense</name>
    <dbReference type="NCBI Taxonomy" id="1445034"/>
    <lineage>
        <taxon>Bacteria</taxon>
        <taxon>Pseudomonadati</taxon>
        <taxon>Pseudomonadota</taxon>
        <taxon>Alphaproteobacteria</taxon>
        <taxon>Caulobacterales</taxon>
        <taxon>Caulobacteraceae</taxon>
        <taxon>Phenylobacterium</taxon>
    </lineage>
</organism>
<name>A0A328B8S5_9CAUL</name>
<keyword evidence="2" id="KW-1133">Transmembrane helix</keyword>
<feature type="domain" description="Metallo-beta-lactamase" evidence="3">
    <location>
        <begin position="202"/>
        <end position="416"/>
    </location>
</feature>
<dbReference type="AlphaFoldDB" id="A0A328B8S5"/>
<dbReference type="InterPro" id="IPR044094">
    <property type="entry name" value="AtsA-like_MBL-fold"/>
</dbReference>
<dbReference type="EMBL" id="QFYS01000010">
    <property type="protein sequence ID" value="RAK62821.1"/>
    <property type="molecule type" value="Genomic_DNA"/>
</dbReference>
<evidence type="ECO:0000256" key="1">
    <source>
        <dbReference type="ARBA" id="ARBA00022801"/>
    </source>
</evidence>
<dbReference type="GO" id="GO:0042781">
    <property type="term" value="F:3'-tRNA processing endoribonuclease activity"/>
    <property type="evidence" value="ECO:0007669"/>
    <property type="project" value="TreeGrafter"/>
</dbReference>
<keyword evidence="2" id="KW-0472">Membrane</keyword>
<comment type="caution">
    <text evidence="4">The sequence shown here is derived from an EMBL/GenBank/DDBJ whole genome shotgun (WGS) entry which is preliminary data.</text>
</comment>
<keyword evidence="5" id="KW-1185">Reference proteome</keyword>
<keyword evidence="1 4" id="KW-0378">Hydrolase</keyword>
<dbReference type="InterPro" id="IPR001279">
    <property type="entry name" value="Metallo-B-lactamas"/>
</dbReference>
<dbReference type="CDD" id="cd07719">
    <property type="entry name" value="arylsulfatase_AtsA-like_MBL-fold"/>
    <property type="match status" value="1"/>
</dbReference>
<feature type="transmembrane region" description="Helical" evidence="2">
    <location>
        <begin position="46"/>
        <end position="66"/>
    </location>
</feature>
<dbReference type="SMART" id="SM00849">
    <property type="entry name" value="Lactamase_B"/>
    <property type="match status" value="1"/>
</dbReference>
<sequence length="495" mass="52143">MLIASRIVVGLYGLIFAALGFGFWVAPERAAARFAVEPLGPVGLSTLRGDFGGVFLGLAVLCLVGVWSRRRGLLTAAAIVLGAIILGRLLGAAMGGGAAGLVPNLPVEIVGLVALVLCVRALPRSGEPSRPLRALAMAGVIVAMVLGLGAVALNMPAVQDGLLQRVAAVNIRRDNATLVTDPSALRVALCGTSAPLPSPKRAKACVAVMAGGKIWIVDSGPESTKNLMQWGVPLDRTAGVLLTHFHSDHIGDLGELNLQTWVPGRPAPLAVYGGPGVEQVVDGFNLAYAQDRGYRTAHHTAAIMPPATSTLVARPIALPAATQGQPRTAVIHDDGQMRITAIETNHAPVAPAYAYRFDYRGRSLVVTGDTTAYAPLTAASRGADIFMSEALNREMVRTMEATARDVSKPRIAHIMHDIQDYHISPKEAAQAANQAGARMLVLYHLIPAPDNAILKSIFTRGLDDARQGDWDLAEDGSLYTLPVGSTEIRIGRVPK</sequence>
<feature type="transmembrane region" description="Helical" evidence="2">
    <location>
        <begin position="7"/>
        <end position="26"/>
    </location>
</feature>
<dbReference type="PANTHER" id="PTHR46018:SF2">
    <property type="entry name" value="ZINC PHOSPHODIESTERASE ELAC PROTEIN 1"/>
    <property type="match status" value="1"/>
</dbReference>
<evidence type="ECO:0000313" key="5">
    <source>
        <dbReference type="Proteomes" id="UP000249524"/>
    </source>
</evidence>
<evidence type="ECO:0000259" key="3">
    <source>
        <dbReference type="SMART" id="SM00849"/>
    </source>
</evidence>
<protein>
    <submittedName>
        <fullName evidence="4">MBL fold metallo-hydrolase</fullName>
    </submittedName>
</protein>
<dbReference type="Proteomes" id="UP000249524">
    <property type="component" value="Unassembled WGS sequence"/>
</dbReference>
<feature type="transmembrane region" description="Helical" evidence="2">
    <location>
        <begin position="105"/>
        <end position="122"/>
    </location>
</feature>
<evidence type="ECO:0000313" key="4">
    <source>
        <dbReference type="EMBL" id="RAK62821.1"/>
    </source>
</evidence>
<keyword evidence="2" id="KW-0812">Transmembrane</keyword>
<dbReference type="SUPFAM" id="SSF56281">
    <property type="entry name" value="Metallo-hydrolase/oxidoreductase"/>
    <property type="match status" value="1"/>
</dbReference>